<dbReference type="InterPro" id="IPR026906">
    <property type="entry name" value="LRR_5"/>
</dbReference>
<dbReference type="EMBL" id="DS113831">
    <property type="protein sequence ID" value="EAX94928.1"/>
    <property type="molecule type" value="Genomic_DNA"/>
</dbReference>
<proteinExistence type="predicted"/>
<keyword evidence="2" id="KW-1185">Reference proteome</keyword>
<evidence type="ECO:0000313" key="2">
    <source>
        <dbReference type="Proteomes" id="UP000001542"/>
    </source>
</evidence>
<dbReference type="VEuPathDB" id="TrichDB:TVAGG3_0328250"/>
<reference evidence="1" key="2">
    <citation type="journal article" date="2007" name="Science">
        <title>Draft genome sequence of the sexually transmitted pathogen Trichomonas vaginalis.</title>
        <authorList>
            <person name="Carlton J.M."/>
            <person name="Hirt R.P."/>
            <person name="Silva J.C."/>
            <person name="Delcher A.L."/>
            <person name="Schatz M."/>
            <person name="Zhao Q."/>
            <person name="Wortman J.R."/>
            <person name="Bidwell S.L."/>
            <person name="Alsmark U.C.M."/>
            <person name="Besteiro S."/>
            <person name="Sicheritz-Ponten T."/>
            <person name="Noel C.J."/>
            <person name="Dacks J.B."/>
            <person name="Foster P.G."/>
            <person name="Simillion C."/>
            <person name="Van de Peer Y."/>
            <person name="Miranda-Saavedra D."/>
            <person name="Barton G.J."/>
            <person name="Westrop G.D."/>
            <person name="Mueller S."/>
            <person name="Dessi D."/>
            <person name="Fiori P.L."/>
            <person name="Ren Q."/>
            <person name="Paulsen I."/>
            <person name="Zhang H."/>
            <person name="Bastida-Corcuera F.D."/>
            <person name="Simoes-Barbosa A."/>
            <person name="Brown M.T."/>
            <person name="Hayes R.D."/>
            <person name="Mukherjee M."/>
            <person name="Okumura C.Y."/>
            <person name="Schneider R."/>
            <person name="Smith A.J."/>
            <person name="Vanacova S."/>
            <person name="Villalvazo M."/>
            <person name="Haas B.J."/>
            <person name="Pertea M."/>
            <person name="Feldblyum T.V."/>
            <person name="Utterback T.R."/>
            <person name="Shu C.L."/>
            <person name="Osoegawa K."/>
            <person name="de Jong P.J."/>
            <person name="Hrdy I."/>
            <person name="Horvathova L."/>
            <person name="Zubacova Z."/>
            <person name="Dolezal P."/>
            <person name="Malik S.B."/>
            <person name="Logsdon J.M. Jr."/>
            <person name="Henze K."/>
            <person name="Gupta A."/>
            <person name="Wang C.C."/>
            <person name="Dunne R.L."/>
            <person name="Upcroft J.A."/>
            <person name="Upcroft P."/>
            <person name="White O."/>
            <person name="Salzberg S.L."/>
            <person name="Tang P."/>
            <person name="Chiu C.-H."/>
            <person name="Lee Y.-S."/>
            <person name="Embley T.M."/>
            <person name="Coombs G.H."/>
            <person name="Mottram J.C."/>
            <person name="Tachezy J."/>
            <person name="Fraser-Liggett C.M."/>
            <person name="Johnson P.J."/>
        </authorList>
    </citation>
    <scope>NUCLEOTIDE SEQUENCE [LARGE SCALE GENOMIC DNA]</scope>
    <source>
        <strain evidence="1">G3</strain>
    </source>
</reference>
<dbReference type="OrthoDB" id="1055097at2759"/>
<dbReference type="VEuPathDB" id="TrichDB:TVAG_250940"/>
<gene>
    <name evidence="1" type="ORF">TVAG_250940</name>
</gene>
<dbReference type="PANTHER" id="PTHR45661">
    <property type="entry name" value="SURFACE ANTIGEN"/>
    <property type="match status" value="1"/>
</dbReference>
<dbReference type="Pfam" id="PF13306">
    <property type="entry name" value="LRR_5"/>
    <property type="match status" value="4"/>
</dbReference>
<dbReference type="RefSeq" id="XP_001307858.1">
    <property type="nucleotide sequence ID" value="XM_001307857.1"/>
</dbReference>
<dbReference type="Proteomes" id="UP000001542">
    <property type="component" value="Unassembled WGS sequence"/>
</dbReference>
<accession>A2FJJ6</accession>
<sequence length="819" mass="89453">MSNFPDGGGGIYSDDYTSLKSTTTNAETVIINSKTRIIKGSQSVYAFQPCKNTLLSFSFGSSPSLEIIEDYSFSQCIKLQSIDLSLCTKLIKIGSYAFSRCSSCISIKLPNSVTNLGQNVFELNKIQRFDLPSAITSLPYMCFFSCSSLTEINIPQDSSLTNIEKWFIRKTSITSFRIPTRVDTLSDGIFEDSKLETVMVSKDNPNYEVTNNLLIDKRTKYCICCPPKTTGNVVVPQGVVVISSSSFRSCTIDSAQLPSTLNSIWGYAFAESSITSIDIPDAVIGIGVSAFNGCKRLSSVKFPASLNFIDQNAFYGTNLSHLEFPSGLKTLNSGCFMNCPNLKEVELPEGIAKLNGQVFDSGVIIHFNPKSNFYIDDQFLILDKQNTTVSQYIGSNSDVSIRFLSSISTINTNAFKGNNNIKSFIFPPDSALSTINIGAFSGCSSATFENLPTKISFIGNSAFLDCIRLKSLVFTSSLKNLSSNSFYNCSSLKEVHIEDSSITSLPSSCFSLCKSITSIIIPNTATSIDSSCFLGCTSLTTVQFGASLKSIEQSSFQSCNISTLDLLSCKSLVNISDYAFAYNKYLSLIILPENIERFGAYSFTMTSLTNMTIPSHLVSLGPYSFSECGNLDSLTIPSNSELDTNNIGIGSFKNCFRIRSIQCDSSRFSVFNGALFNKAQTSLILFPPASATVFFSLPPTTRTINEGAFMSCLNLISIFIPSDSLTLISNNAFEGCSSLSWINIPICVSNIGKDVFLGCNSLNCGLEIENKNKDFRKNLVKISKLNSHCLSKCSSVYSCKCNEAHMNINLIQPFIVMLI</sequence>
<dbReference type="Gene3D" id="3.80.10.10">
    <property type="entry name" value="Ribonuclease Inhibitor"/>
    <property type="match status" value="4"/>
</dbReference>
<dbReference type="SMR" id="A2FJJ6"/>
<dbReference type="InterPro" id="IPR053139">
    <property type="entry name" value="Surface_bspA-like"/>
</dbReference>
<dbReference type="InParanoid" id="A2FJJ6"/>
<dbReference type="InterPro" id="IPR032675">
    <property type="entry name" value="LRR_dom_sf"/>
</dbReference>
<name>A2FJJ6_TRIV3</name>
<dbReference type="SUPFAM" id="SSF52058">
    <property type="entry name" value="L domain-like"/>
    <property type="match status" value="4"/>
</dbReference>
<protein>
    <submittedName>
        <fullName evidence="1">Surface antigen BspA-like</fullName>
    </submittedName>
</protein>
<reference evidence="1" key="1">
    <citation type="submission" date="2006-10" db="EMBL/GenBank/DDBJ databases">
        <authorList>
            <person name="Amadeo P."/>
            <person name="Zhao Q."/>
            <person name="Wortman J."/>
            <person name="Fraser-Liggett C."/>
            <person name="Carlton J."/>
        </authorList>
    </citation>
    <scope>NUCLEOTIDE SEQUENCE</scope>
    <source>
        <strain evidence="1">G3</strain>
    </source>
</reference>
<evidence type="ECO:0000313" key="1">
    <source>
        <dbReference type="EMBL" id="EAX94928.1"/>
    </source>
</evidence>
<organism evidence="1 2">
    <name type="scientific">Trichomonas vaginalis (strain ATCC PRA-98 / G3)</name>
    <dbReference type="NCBI Taxonomy" id="412133"/>
    <lineage>
        <taxon>Eukaryota</taxon>
        <taxon>Metamonada</taxon>
        <taxon>Parabasalia</taxon>
        <taxon>Trichomonadida</taxon>
        <taxon>Trichomonadidae</taxon>
        <taxon>Trichomonas</taxon>
    </lineage>
</organism>
<dbReference type="KEGG" id="tva:4752671"/>
<dbReference type="AlphaFoldDB" id="A2FJJ6"/>
<dbReference type="PANTHER" id="PTHR45661:SF3">
    <property type="entry name" value="IG-LIKE DOMAIN-CONTAINING PROTEIN"/>
    <property type="match status" value="1"/>
</dbReference>